<evidence type="ECO:0000313" key="12">
    <source>
        <dbReference type="EMBL" id="RAK14008.1"/>
    </source>
</evidence>
<evidence type="ECO:0000256" key="4">
    <source>
        <dbReference type="ARBA" id="ARBA00022630"/>
    </source>
</evidence>
<keyword evidence="13" id="KW-1185">Reference proteome</keyword>
<dbReference type="PANTHER" id="PTHR30040:SF2">
    <property type="entry name" value="FAD:PROTEIN FMN TRANSFERASE"/>
    <property type="match status" value="1"/>
</dbReference>
<organism evidence="12 13">
    <name type="scientific">Salipiger aestuarii</name>
    <dbReference type="NCBI Taxonomy" id="568098"/>
    <lineage>
        <taxon>Bacteria</taxon>
        <taxon>Pseudomonadati</taxon>
        <taxon>Pseudomonadota</taxon>
        <taxon>Alphaproteobacteria</taxon>
        <taxon>Rhodobacterales</taxon>
        <taxon>Roseobacteraceae</taxon>
        <taxon>Salipiger</taxon>
    </lineage>
</organism>
<dbReference type="EC" id="2.7.1.180" evidence="2"/>
<dbReference type="PANTHER" id="PTHR30040">
    <property type="entry name" value="THIAMINE BIOSYNTHESIS LIPOPROTEIN APBE"/>
    <property type="match status" value="1"/>
</dbReference>
<feature type="signal peptide" evidence="11">
    <location>
        <begin position="1"/>
        <end position="22"/>
    </location>
</feature>
<keyword evidence="5" id="KW-0808">Transferase</keyword>
<dbReference type="Gene3D" id="3.10.520.10">
    <property type="entry name" value="ApbE-like domains"/>
    <property type="match status" value="1"/>
</dbReference>
<evidence type="ECO:0000256" key="5">
    <source>
        <dbReference type="ARBA" id="ARBA00022679"/>
    </source>
</evidence>
<keyword evidence="11" id="KW-0732">Signal</keyword>
<dbReference type="InterPro" id="IPR024932">
    <property type="entry name" value="ApbE"/>
</dbReference>
<dbReference type="InterPro" id="IPR006311">
    <property type="entry name" value="TAT_signal"/>
</dbReference>
<keyword evidence="6" id="KW-0479">Metal-binding</keyword>
<evidence type="ECO:0000313" key="13">
    <source>
        <dbReference type="Proteomes" id="UP000249165"/>
    </source>
</evidence>
<evidence type="ECO:0000256" key="10">
    <source>
        <dbReference type="ARBA" id="ARBA00048540"/>
    </source>
</evidence>
<evidence type="ECO:0000256" key="2">
    <source>
        <dbReference type="ARBA" id="ARBA00011955"/>
    </source>
</evidence>
<dbReference type="GO" id="GO:0046872">
    <property type="term" value="F:metal ion binding"/>
    <property type="evidence" value="ECO:0007669"/>
    <property type="project" value="UniProtKB-KW"/>
</dbReference>
<accession>A0A327XYE8</accession>
<dbReference type="RefSeq" id="WP_111550779.1">
    <property type="nucleotide sequence ID" value="NZ_LIGL01000029.1"/>
</dbReference>
<dbReference type="SUPFAM" id="SSF143631">
    <property type="entry name" value="ApbE-like"/>
    <property type="match status" value="1"/>
</dbReference>
<evidence type="ECO:0000256" key="11">
    <source>
        <dbReference type="SAM" id="SignalP"/>
    </source>
</evidence>
<evidence type="ECO:0000256" key="6">
    <source>
        <dbReference type="ARBA" id="ARBA00022723"/>
    </source>
</evidence>
<keyword evidence="7" id="KW-0274">FAD</keyword>
<dbReference type="Proteomes" id="UP000249165">
    <property type="component" value="Unassembled WGS sequence"/>
</dbReference>
<evidence type="ECO:0000256" key="3">
    <source>
        <dbReference type="ARBA" id="ARBA00016337"/>
    </source>
</evidence>
<evidence type="ECO:0000256" key="8">
    <source>
        <dbReference type="ARBA" id="ARBA00022842"/>
    </source>
</evidence>
<dbReference type="Pfam" id="PF02424">
    <property type="entry name" value="ApbE"/>
    <property type="match status" value="1"/>
</dbReference>
<dbReference type="InterPro" id="IPR003374">
    <property type="entry name" value="ApbE-like_sf"/>
</dbReference>
<reference evidence="12 13" key="1">
    <citation type="submission" date="2018-06" db="EMBL/GenBank/DDBJ databases">
        <title>Genomic Encyclopedia of Archaeal and Bacterial Type Strains, Phase II (KMG-II): from individual species to whole genera.</title>
        <authorList>
            <person name="Goeker M."/>
        </authorList>
    </citation>
    <scope>NUCLEOTIDE SEQUENCE [LARGE SCALE GENOMIC DNA]</scope>
    <source>
        <strain evidence="12 13">DSM 22011</strain>
    </source>
</reference>
<proteinExistence type="predicted"/>
<comment type="caution">
    <text evidence="12">The sequence shown here is derived from an EMBL/GenBank/DDBJ whole genome shotgun (WGS) entry which is preliminary data.</text>
</comment>
<sequence>MTAFITRRRLLIAAAASGLATALPADLARWEGSALGAHTQILMDHPDSARLIAVARSEIERLERVFSLYRGESELSRLNRDGRLSAPSFELLDCLAQARLAHRATEWRFDPTVQPLWVVLAKAHAAGRTPAPDAVQTARARIGFDAVSFDAAEIRLGAGQALTLNGIAQGYIADRVARRLKAEGLRDVLVDTGEIAAHGAPAGHGGWPVSVANTNRRLILHDRALATSASLGTVLDAEGTQGHILHPVQTAPVAPRQVSVSAESAALADALSTALCLAENEATALRLLSGVAGARLEVFA</sequence>
<dbReference type="GO" id="GO:0016740">
    <property type="term" value="F:transferase activity"/>
    <property type="evidence" value="ECO:0007669"/>
    <property type="project" value="UniProtKB-KW"/>
</dbReference>
<name>A0A327XYE8_9RHOB</name>
<keyword evidence="12" id="KW-0449">Lipoprotein</keyword>
<gene>
    <name evidence="12" type="ORF">ATI53_103136</name>
</gene>
<comment type="cofactor">
    <cofactor evidence="1">
        <name>Mg(2+)</name>
        <dbReference type="ChEBI" id="CHEBI:18420"/>
    </cofactor>
</comment>
<protein>
    <recommendedName>
        <fullName evidence="3">FAD:protein FMN transferase</fullName>
        <ecNumber evidence="2">2.7.1.180</ecNumber>
    </recommendedName>
    <alternativeName>
        <fullName evidence="9">Flavin transferase</fullName>
    </alternativeName>
</protein>
<feature type="chain" id="PRO_5039924543" description="FAD:protein FMN transferase" evidence="11">
    <location>
        <begin position="23"/>
        <end position="300"/>
    </location>
</feature>
<dbReference type="AlphaFoldDB" id="A0A327XYE8"/>
<dbReference type="PROSITE" id="PS51318">
    <property type="entry name" value="TAT"/>
    <property type="match status" value="1"/>
</dbReference>
<comment type="catalytic activity">
    <reaction evidence="10">
        <text>L-threonyl-[protein] + FAD = FMN-L-threonyl-[protein] + AMP + H(+)</text>
        <dbReference type="Rhea" id="RHEA:36847"/>
        <dbReference type="Rhea" id="RHEA-COMP:11060"/>
        <dbReference type="Rhea" id="RHEA-COMP:11061"/>
        <dbReference type="ChEBI" id="CHEBI:15378"/>
        <dbReference type="ChEBI" id="CHEBI:30013"/>
        <dbReference type="ChEBI" id="CHEBI:57692"/>
        <dbReference type="ChEBI" id="CHEBI:74257"/>
        <dbReference type="ChEBI" id="CHEBI:456215"/>
        <dbReference type="EC" id="2.7.1.180"/>
    </reaction>
</comment>
<evidence type="ECO:0000256" key="1">
    <source>
        <dbReference type="ARBA" id="ARBA00001946"/>
    </source>
</evidence>
<evidence type="ECO:0000256" key="9">
    <source>
        <dbReference type="ARBA" id="ARBA00031306"/>
    </source>
</evidence>
<dbReference type="OrthoDB" id="9778595at2"/>
<keyword evidence="4" id="KW-0285">Flavoprotein</keyword>
<evidence type="ECO:0000256" key="7">
    <source>
        <dbReference type="ARBA" id="ARBA00022827"/>
    </source>
</evidence>
<keyword evidence="8" id="KW-0460">Magnesium</keyword>
<dbReference type="EMBL" id="QLMG01000031">
    <property type="protein sequence ID" value="RAK14008.1"/>
    <property type="molecule type" value="Genomic_DNA"/>
</dbReference>